<dbReference type="Proteomes" id="UP000034846">
    <property type="component" value="Unassembled WGS sequence"/>
</dbReference>
<dbReference type="Gene3D" id="3.90.550.10">
    <property type="entry name" value="Spore Coat Polysaccharide Biosynthesis Protein SpsA, Chain A"/>
    <property type="match status" value="1"/>
</dbReference>
<proteinExistence type="predicted"/>
<dbReference type="PANTHER" id="PTHR43179:SF7">
    <property type="entry name" value="RHAMNOSYLTRANSFERASE WBBL"/>
    <property type="match status" value="1"/>
</dbReference>
<dbReference type="Pfam" id="PF00535">
    <property type="entry name" value="Glycos_transf_2"/>
    <property type="match status" value="1"/>
</dbReference>
<dbReference type="InterPro" id="IPR029044">
    <property type="entry name" value="Nucleotide-diphossugar_trans"/>
</dbReference>
<sequence length="283" mass="32680">MPDISIVIVVHRESLDVLRACFDAVKVAQGVSYEVFVVDNGANDEYRALVEPMPHATYIRNGKNMGFAYAVNRGMERSTGRYVLLLNPDTVVPGDAMAKMVQHLNEDKDVGIASCIIRYPDGTLQDSIRRFPTPIDQLITLVKLPHVFNRLAPIDRYMMRDADPLKTQDVDSIMGAFMFIRRELLDRIGLLDERYFIWFEEVDYCKMAVDAGFKVRHYADVEIIHHKGHTFNKQSTILKQRWVRTSLRKYLRKHHGLVPWLMFWALTPVFVVLAYVAATIKRH</sequence>
<feature type="domain" description="Glycosyltransferase 2-like" evidence="2">
    <location>
        <begin position="5"/>
        <end position="188"/>
    </location>
</feature>
<keyword evidence="1" id="KW-0472">Membrane</keyword>
<dbReference type="AlphaFoldDB" id="A0A0G1XEJ8"/>
<keyword evidence="1" id="KW-0812">Transmembrane</keyword>
<dbReference type="SUPFAM" id="SSF53448">
    <property type="entry name" value="Nucleotide-diphospho-sugar transferases"/>
    <property type="match status" value="1"/>
</dbReference>
<dbReference type="GO" id="GO:0016740">
    <property type="term" value="F:transferase activity"/>
    <property type="evidence" value="ECO:0007669"/>
    <property type="project" value="UniProtKB-KW"/>
</dbReference>
<keyword evidence="1" id="KW-1133">Transmembrane helix</keyword>
<keyword evidence="3" id="KW-0808">Transferase</keyword>
<evidence type="ECO:0000259" key="2">
    <source>
        <dbReference type="Pfam" id="PF00535"/>
    </source>
</evidence>
<dbReference type="CDD" id="cd04186">
    <property type="entry name" value="GT_2_like_c"/>
    <property type="match status" value="1"/>
</dbReference>
<evidence type="ECO:0000313" key="3">
    <source>
        <dbReference type="EMBL" id="KKW29673.1"/>
    </source>
</evidence>
<feature type="transmembrane region" description="Helical" evidence="1">
    <location>
        <begin position="257"/>
        <end position="278"/>
    </location>
</feature>
<gene>
    <name evidence="3" type="ORF">UY72_C0036G0015</name>
</gene>
<evidence type="ECO:0000256" key="1">
    <source>
        <dbReference type="SAM" id="Phobius"/>
    </source>
</evidence>
<organism evidence="3 4">
    <name type="scientific">Candidatus Uhrbacteria bacterium GW2011_GWD2_52_7</name>
    <dbReference type="NCBI Taxonomy" id="1618989"/>
    <lineage>
        <taxon>Bacteria</taxon>
        <taxon>Candidatus Uhriibacteriota</taxon>
    </lineage>
</organism>
<evidence type="ECO:0000313" key="4">
    <source>
        <dbReference type="Proteomes" id="UP000034846"/>
    </source>
</evidence>
<dbReference type="EMBL" id="LCRD01000036">
    <property type="protein sequence ID" value="KKW29673.1"/>
    <property type="molecule type" value="Genomic_DNA"/>
</dbReference>
<accession>A0A0G1XEJ8</accession>
<dbReference type="InterPro" id="IPR001173">
    <property type="entry name" value="Glyco_trans_2-like"/>
</dbReference>
<dbReference type="PANTHER" id="PTHR43179">
    <property type="entry name" value="RHAMNOSYLTRANSFERASE WBBL"/>
    <property type="match status" value="1"/>
</dbReference>
<name>A0A0G1XEJ8_9BACT</name>
<comment type="caution">
    <text evidence="3">The sequence shown here is derived from an EMBL/GenBank/DDBJ whole genome shotgun (WGS) entry which is preliminary data.</text>
</comment>
<reference evidence="3 4" key="1">
    <citation type="journal article" date="2015" name="Nature">
        <title>rRNA introns, odd ribosomes, and small enigmatic genomes across a large radiation of phyla.</title>
        <authorList>
            <person name="Brown C.T."/>
            <person name="Hug L.A."/>
            <person name="Thomas B.C."/>
            <person name="Sharon I."/>
            <person name="Castelle C.J."/>
            <person name="Singh A."/>
            <person name="Wilkins M.J."/>
            <person name="Williams K.H."/>
            <person name="Banfield J.F."/>
        </authorList>
    </citation>
    <scope>NUCLEOTIDE SEQUENCE [LARGE SCALE GENOMIC DNA]</scope>
</reference>
<protein>
    <submittedName>
        <fullName evidence="3">Glycosyl transferase family 2</fullName>
    </submittedName>
</protein>